<evidence type="ECO:0000313" key="1">
    <source>
        <dbReference type="EMBL" id="MBT9293306.1"/>
    </source>
</evidence>
<dbReference type="RefSeq" id="WP_261971794.1">
    <property type="nucleotide sequence ID" value="NZ_JAHHZF010000030.1"/>
</dbReference>
<gene>
    <name evidence="1" type="ORF">KL771_27890</name>
</gene>
<reference evidence="1 2" key="1">
    <citation type="submission" date="2021-06" db="EMBL/GenBank/DDBJ databases">
        <authorList>
            <person name="Grouzdev D.S."/>
            <person name="Koziaeva V."/>
        </authorList>
    </citation>
    <scope>NUCLEOTIDE SEQUENCE [LARGE SCALE GENOMIC DNA]</scope>
    <source>
        <strain evidence="1 2">22</strain>
    </source>
</reference>
<evidence type="ECO:0000313" key="2">
    <source>
        <dbReference type="Proteomes" id="UP000766595"/>
    </source>
</evidence>
<accession>A0A947DAT2</accession>
<keyword evidence="2" id="KW-1185">Reference proteome</keyword>
<protein>
    <submittedName>
        <fullName evidence="1">Uncharacterized protein</fullName>
    </submittedName>
</protein>
<dbReference type="EMBL" id="JAHHZF010000030">
    <property type="protein sequence ID" value="MBT9293306.1"/>
    <property type="molecule type" value="Genomic_DNA"/>
</dbReference>
<name>A0A947DAT2_9HYPH</name>
<sequence length="103" mass="11251">MSVASSFAERYQREARLIILRGLAEEIDGALSAKLMSAKLETFGINRSLDWIGEEYRKLADLGAVSIIEAGSVLIARISQKGRDHLALKVRIGGVDQPSEPII</sequence>
<dbReference type="AlphaFoldDB" id="A0A947DAT2"/>
<dbReference type="Proteomes" id="UP000766595">
    <property type="component" value="Unassembled WGS sequence"/>
</dbReference>
<proteinExistence type="predicted"/>
<organism evidence="1 2">
    <name type="scientific">Prosthecodimorpha staleyi</name>
    <dbReference type="NCBI Taxonomy" id="2840188"/>
    <lineage>
        <taxon>Bacteria</taxon>
        <taxon>Pseudomonadati</taxon>
        <taxon>Pseudomonadota</taxon>
        <taxon>Alphaproteobacteria</taxon>
        <taxon>Hyphomicrobiales</taxon>
        <taxon>Ancalomicrobiaceae</taxon>
        <taxon>Prosthecodimorpha</taxon>
    </lineage>
</organism>
<comment type="caution">
    <text evidence="1">The sequence shown here is derived from an EMBL/GenBank/DDBJ whole genome shotgun (WGS) entry which is preliminary data.</text>
</comment>